<dbReference type="EMBL" id="MEHJ01000001">
    <property type="protein sequence ID" value="OEJ23530.1"/>
    <property type="molecule type" value="Genomic_DNA"/>
</dbReference>
<keyword evidence="3" id="KW-1185">Reference proteome</keyword>
<feature type="chain" id="PRO_5009182845" description="DUF1996 domain-containing protein" evidence="1">
    <location>
        <begin position="22"/>
        <end position="116"/>
    </location>
</feature>
<organism evidence="2 3">
    <name type="scientific">Streptomyces agglomeratus</name>
    <dbReference type="NCBI Taxonomy" id="285458"/>
    <lineage>
        <taxon>Bacteria</taxon>
        <taxon>Bacillati</taxon>
        <taxon>Actinomycetota</taxon>
        <taxon>Actinomycetes</taxon>
        <taxon>Kitasatosporales</taxon>
        <taxon>Streptomycetaceae</taxon>
        <taxon>Streptomyces</taxon>
    </lineage>
</organism>
<comment type="caution">
    <text evidence="2">The sequence shown here is derived from an EMBL/GenBank/DDBJ whole genome shotgun (WGS) entry which is preliminary data.</text>
</comment>
<dbReference type="Proteomes" id="UP000095759">
    <property type="component" value="Unassembled WGS sequence"/>
</dbReference>
<name>A0A1E5P1X5_9ACTN</name>
<proteinExistence type="predicted"/>
<feature type="signal peptide" evidence="1">
    <location>
        <begin position="1"/>
        <end position="21"/>
    </location>
</feature>
<sequence>MMLTASAVAGPTAGMATAASAAPAAASGTAAVNCNWDIPGREGISHMHYKAGATFRGGPYSECDGYKQPNQGWAHATCYYYNPDRGTKWFWSPDWTSWVFSGNVSFPYGDEPTRRC</sequence>
<evidence type="ECO:0000256" key="1">
    <source>
        <dbReference type="SAM" id="SignalP"/>
    </source>
</evidence>
<accession>A0A1E5P1X5</accession>
<protein>
    <recommendedName>
        <fullName evidence="4">DUF1996 domain-containing protein</fullName>
    </recommendedName>
</protein>
<evidence type="ECO:0000313" key="2">
    <source>
        <dbReference type="EMBL" id="OEJ23530.1"/>
    </source>
</evidence>
<reference evidence="2 3" key="1">
    <citation type="submission" date="2016-08" db="EMBL/GenBank/DDBJ databases">
        <title>Complete genome sequence of Streptomyces agglomeratus strain 6-3-2, a novel anti-MRSA actinomycete isolated from Wuli of Tebit, China.</title>
        <authorList>
            <person name="Chen X."/>
        </authorList>
    </citation>
    <scope>NUCLEOTIDE SEQUENCE [LARGE SCALE GENOMIC DNA]</scope>
    <source>
        <strain evidence="2 3">6-3-2</strain>
    </source>
</reference>
<keyword evidence="1" id="KW-0732">Signal</keyword>
<dbReference type="AlphaFoldDB" id="A0A1E5P1X5"/>
<evidence type="ECO:0008006" key="4">
    <source>
        <dbReference type="Google" id="ProtNLM"/>
    </source>
</evidence>
<gene>
    <name evidence="2" type="ORF">AS594_02545</name>
</gene>
<evidence type="ECO:0000313" key="3">
    <source>
        <dbReference type="Proteomes" id="UP000095759"/>
    </source>
</evidence>